<gene>
    <name evidence="2" type="ORF">SAMEA2273443_03540</name>
</gene>
<evidence type="ECO:0000313" key="2">
    <source>
        <dbReference type="EMBL" id="SAB00009.1"/>
    </source>
</evidence>
<evidence type="ECO:0000313" key="3">
    <source>
        <dbReference type="Proteomes" id="UP000077063"/>
    </source>
</evidence>
<keyword evidence="3" id="KW-1185">Reference proteome</keyword>
<dbReference type="Proteomes" id="UP000077063">
    <property type="component" value="Unassembled WGS sequence"/>
</dbReference>
<feature type="compositionally biased region" description="Basic and acidic residues" evidence="1">
    <location>
        <begin position="251"/>
        <end position="289"/>
    </location>
</feature>
<protein>
    <submittedName>
        <fullName evidence="2">Uncharacterized protein</fullName>
    </submittedName>
</protein>
<reference evidence="2 3" key="1">
    <citation type="submission" date="2016-03" db="EMBL/GenBank/DDBJ databases">
        <authorList>
            <consortium name="Pathogen Informatics"/>
        </authorList>
    </citation>
    <scope>NUCLEOTIDE SEQUENCE [LARGE SCALE GENOMIC DNA]</scope>
    <source>
        <strain evidence="3">e2161</strain>
    </source>
</reference>
<evidence type="ECO:0000256" key="1">
    <source>
        <dbReference type="SAM" id="MobiDB-lite"/>
    </source>
</evidence>
<dbReference type="EMBL" id="FKDK01000016">
    <property type="protein sequence ID" value="SAB00009.1"/>
    <property type="molecule type" value="Genomic_DNA"/>
</dbReference>
<feature type="compositionally biased region" description="Basic and acidic residues" evidence="1">
    <location>
        <begin position="1"/>
        <end position="15"/>
    </location>
</feature>
<accession>A0ABY0J4Z8</accession>
<proteinExistence type="predicted"/>
<name>A0ABY0J4Z8_9ENTR</name>
<organism evidence="2 3">
    <name type="scientific">Enterobacter roggenkampii</name>
    <dbReference type="NCBI Taxonomy" id="1812935"/>
    <lineage>
        <taxon>Bacteria</taxon>
        <taxon>Pseudomonadati</taxon>
        <taxon>Pseudomonadota</taxon>
        <taxon>Gammaproteobacteria</taxon>
        <taxon>Enterobacterales</taxon>
        <taxon>Enterobacteriaceae</taxon>
        <taxon>Enterobacter</taxon>
        <taxon>Enterobacter cloacae complex</taxon>
    </lineage>
</organism>
<sequence>MRENHATGTDGDNHQLRAHARGGNQRRNDAACGDRCNGRRTQRNTQNRGNRPGHQERRHVGFMHHGSDVFVHAAVDQNLFERTATADDQQHHGNDFDGRGQRVVDLIHGAAAVQTESEHRDQHGNQRCHHRVTQEFCNGQERMTFWQNHLCHGAHRHQDHRYQRGPDADAKARHLFFGEGFGAVQTFRNRLINAFQEAGINRACQNHRWDRQNRTEQQGFTHVGVEDGRDSGWARVRRQEAVGHGQRRGHWHTDIQQRDARGSRNGEHQRQHQHEAYFIEQRETNGKAG</sequence>
<feature type="region of interest" description="Disordered" evidence="1">
    <location>
        <begin position="241"/>
        <end position="289"/>
    </location>
</feature>
<comment type="caution">
    <text evidence="2">The sequence shown here is derived from an EMBL/GenBank/DDBJ whole genome shotgun (WGS) entry which is preliminary data.</text>
</comment>
<feature type="region of interest" description="Disordered" evidence="1">
    <location>
        <begin position="1"/>
        <end position="56"/>
    </location>
</feature>